<gene>
    <name evidence="1" type="ORF">C2G38_2207558</name>
</gene>
<proteinExistence type="predicted"/>
<dbReference type="Proteomes" id="UP000266673">
    <property type="component" value="Unassembled WGS sequence"/>
</dbReference>
<reference evidence="1 2" key="1">
    <citation type="submission" date="2018-06" db="EMBL/GenBank/DDBJ databases">
        <title>Comparative genomics reveals the genomic features of Rhizophagus irregularis, R. cerebriforme, R. diaphanum and Gigaspora rosea, and their symbiotic lifestyle signature.</title>
        <authorList>
            <person name="Morin E."/>
            <person name="San Clemente H."/>
            <person name="Chen E.C.H."/>
            <person name="De La Providencia I."/>
            <person name="Hainaut M."/>
            <person name="Kuo A."/>
            <person name="Kohler A."/>
            <person name="Murat C."/>
            <person name="Tang N."/>
            <person name="Roy S."/>
            <person name="Loubradou J."/>
            <person name="Henrissat B."/>
            <person name="Grigoriev I.V."/>
            <person name="Corradi N."/>
            <person name="Roux C."/>
            <person name="Martin F.M."/>
        </authorList>
    </citation>
    <scope>NUCLEOTIDE SEQUENCE [LARGE SCALE GENOMIC DNA]</scope>
    <source>
        <strain evidence="1 2">DAOM 194757</strain>
    </source>
</reference>
<comment type="caution">
    <text evidence="1">The sequence shown here is derived from an EMBL/GenBank/DDBJ whole genome shotgun (WGS) entry which is preliminary data.</text>
</comment>
<dbReference type="EMBL" id="QKWP01001314">
    <property type="protein sequence ID" value="RIB09891.1"/>
    <property type="molecule type" value="Genomic_DNA"/>
</dbReference>
<name>A0A397UK78_9GLOM</name>
<evidence type="ECO:0000313" key="2">
    <source>
        <dbReference type="Proteomes" id="UP000266673"/>
    </source>
</evidence>
<evidence type="ECO:0000313" key="1">
    <source>
        <dbReference type="EMBL" id="RIB09891.1"/>
    </source>
</evidence>
<sequence>MQKTKFLATIIVLFAFIFAYLHATPLYLAAVGDKFVAVLKKLDSKFEFKELNKGYVSAYGIINKGIIQNASEHYFVQFSKNNFTSTLSFAKYGIPIHPPKAGPWGKGNKYAADIDKIIDSKFSISKIIRSRDRKEETPHSTTLSQNRGMEGTIMEMSNRSSNPYKQYIVVGQLKRDSDEELEWSNNPMVSTY</sequence>
<accession>A0A397UK78</accession>
<dbReference type="AlphaFoldDB" id="A0A397UK78"/>
<organism evidence="1 2">
    <name type="scientific">Gigaspora rosea</name>
    <dbReference type="NCBI Taxonomy" id="44941"/>
    <lineage>
        <taxon>Eukaryota</taxon>
        <taxon>Fungi</taxon>
        <taxon>Fungi incertae sedis</taxon>
        <taxon>Mucoromycota</taxon>
        <taxon>Glomeromycotina</taxon>
        <taxon>Glomeromycetes</taxon>
        <taxon>Diversisporales</taxon>
        <taxon>Gigasporaceae</taxon>
        <taxon>Gigaspora</taxon>
    </lineage>
</organism>
<keyword evidence="2" id="KW-1185">Reference proteome</keyword>
<protein>
    <submittedName>
        <fullName evidence="1">Uncharacterized protein</fullName>
    </submittedName>
</protein>